<dbReference type="PANTHER" id="PTHR24148">
    <property type="entry name" value="ANKYRIN REPEAT DOMAIN-CONTAINING PROTEIN 39 HOMOLOG-RELATED"/>
    <property type="match status" value="1"/>
</dbReference>
<dbReference type="Pfam" id="PF06985">
    <property type="entry name" value="HET"/>
    <property type="match status" value="1"/>
</dbReference>
<organism evidence="2 3">
    <name type="scientific">Lichtheimia corymbifera JMRC:FSU:9682</name>
    <dbReference type="NCBI Taxonomy" id="1263082"/>
    <lineage>
        <taxon>Eukaryota</taxon>
        <taxon>Fungi</taxon>
        <taxon>Fungi incertae sedis</taxon>
        <taxon>Mucoromycota</taxon>
        <taxon>Mucoromycotina</taxon>
        <taxon>Mucoromycetes</taxon>
        <taxon>Mucorales</taxon>
        <taxon>Lichtheimiaceae</taxon>
        <taxon>Lichtheimia</taxon>
    </lineage>
</organism>
<comment type="caution">
    <text evidence="2">The sequence shown here is derived from an EMBL/GenBank/DDBJ whole genome shotgun (WGS) entry which is preliminary data.</text>
</comment>
<feature type="domain" description="Heterokaryon incompatibility" evidence="1">
    <location>
        <begin position="86"/>
        <end position="241"/>
    </location>
</feature>
<proteinExistence type="predicted"/>
<keyword evidence="3" id="KW-1185">Reference proteome</keyword>
<dbReference type="InterPro" id="IPR010730">
    <property type="entry name" value="HET"/>
</dbReference>
<evidence type="ECO:0000259" key="1">
    <source>
        <dbReference type="Pfam" id="PF06985"/>
    </source>
</evidence>
<dbReference type="PANTHER" id="PTHR24148:SF64">
    <property type="entry name" value="HETEROKARYON INCOMPATIBILITY DOMAIN-CONTAINING PROTEIN"/>
    <property type="match status" value="1"/>
</dbReference>
<accession>A0A068S850</accession>
<dbReference type="AlphaFoldDB" id="A0A068S850"/>
<dbReference type="OrthoDB" id="2263802at2759"/>
<protein>
    <recommendedName>
        <fullName evidence="1">Heterokaryon incompatibility domain-containing protein</fullName>
    </recommendedName>
</protein>
<dbReference type="STRING" id="1263082.A0A068S850"/>
<dbReference type="InterPro" id="IPR052895">
    <property type="entry name" value="HetReg/Transcr_Mod"/>
</dbReference>
<name>A0A068S850_9FUNG</name>
<dbReference type="VEuPathDB" id="FungiDB:LCOR_09048.1"/>
<dbReference type="EMBL" id="CBTN010000053">
    <property type="protein sequence ID" value="CDH58175.1"/>
    <property type="molecule type" value="Genomic_DNA"/>
</dbReference>
<dbReference type="Proteomes" id="UP000027586">
    <property type="component" value="Unassembled WGS sequence"/>
</dbReference>
<sequence length="437" mass="51338">MTYDTDEDNNSTKLDIRCLEDDDAGGHWKRFFEKGLGALLADKYFLLLYVPKDGAKMRIIQPASDPYHRQQMIKRVNEASHIPSFYYALSHLWGITKDNPQLWEEIGDYVDDMDGQPASPVPMRPDKRATLLALLRAHPDSYWWIDVLCARTDTPLDIMGDIYSCCLECIAMIDCEPILLSKFDTDRNMREEIVDYYMIRNPSTEDVMRYKRLHAKYPQLKDQVCQLRQSEWWKRVWTWQEMALPYGDVRLIAETDDGHFQTNTTTMDELINSFKNVFEILVYLAVADDTEEPKYNNSFVDKNFDFMLEIYHARTFNKHRIGKKSPSSFAFLIGTLGASDRRCMDPVDYVYGVLGMFQFKIPRMNDPTAVWQRFVAELEKYIEDMRGGRFEIADDKYQITAFNDRAYQIDLREAENMSDVYHEMDFCEKYDSDSNSE</sequence>
<evidence type="ECO:0000313" key="2">
    <source>
        <dbReference type="EMBL" id="CDH58175.1"/>
    </source>
</evidence>
<reference evidence="2" key="1">
    <citation type="submission" date="2013-08" db="EMBL/GenBank/DDBJ databases">
        <title>Gene expansion shapes genome architecture in the human pathogen Lichtheimia corymbifera: an evolutionary genomics analysis in the ancient terrestrial Mucorales (Mucoromycotina).</title>
        <authorList>
            <person name="Schwartze V.U."/>
            <person name="Winter S."/>
            <person name="Shelest E."/>
            <person name="Marcet-Houben M."/>
            <person name="Horn F."/>
            <person name="Wehner S."/>
            <person name="Hoffmann K."/>
            <person name="Riege K."/>
            <person name="Sammeth M."/>
            <person name="Nowrousian M."/>
            <person name="Valiante V."/>
            <person name="Linde J."/>
            <person name="Jacobsen I.D."/>
            <person name="Marz M."/>
            <person name="Brakhage A.A."/>
            <person name="Gabaldon T."/>
            <person name="Bocker S."/>
            <person name="Voigt K."/>
        </authorList>
    </citation>
    <scope>NUCLEOTIDE SEQUENCE [LARGE SCALE GENOMIC DNA]</scope>
    <source>
        <strain evidence="2">FSU 9682</strain>
    </source>
</reference>
<evidence type="ECO:0000313" key="3">
    <source>
        <dbReference type="Proteomes" id="UP000027586"/>
    </source>
</evidence>
<gene>
    <name evidence="2" type="ORF">LCOR_09048.1</name>
</gene>